<accession>A0A8J1U5V1</accession>
<dbReference type="Proteomes" id="UP000749559">
    <property type="component" value="Unassembled WGS sequence"/>
</dbReference>
<reference evidence="1" key="1">
    <citation type="submission" date="2022-03" db="EMBL/GenBank/DDBJ databases">
        <authorList>
            <person name="Martin C."/>
        </authorList>
    </citation>
    <scope>NUCLEOTIDE SEQUENCE</scope>
</reference>
<name>A0A8J1U5V1_OWEFU</name>
<comment type="caution">
    <text evidence="1">The sequence shown here is derived from an EMBL/GenBank/DDBJ whole genome shotgun (WGS) entry which is preliminary data.</text>
</comment>
<keyword evidence="2" id="KW-1185">Reference proteome</keyword>
<feature type="non-terminal residue" evidence="1">
    <location>
        <position position="222"/>
    </location>
</feature>
<dbReference type="SUPFAM" id="SSF52047">
    <property type="entry name" value="RNI-like"/>
    <property type="match status" value="1"/>
</dbReference>
<dbReference type="AlphaFoldDB" id="A0A8J1U5V1"/>
<dbReference type="InterPro" id="IPR032675">
    <property type="entry name" value="LRR_dom_sf"/>
</dbReference>
<evidence type="ECO:0000313" key="1">
    <source>
        <dbReference type="EMBL" id="CAH1791682.1"/>
    </source>
</evidence>
<evidence type="ECO:0000313" key="2">
    <source>
        <dbReference type="Proteomes" id="UP000749559"/>
    </source>
</evidence>
<gene>
    <name evidence="1" type="ORF">OFUS_LOCUS16739</name>
</gene>
<dbReference type="OrthoDB" id="5859291at2759"/>
<organism evidence="1 2">
    <name type="scientific">Owenia fusiformis</name>
    <name type="common">Polychaete worm</name>
    <dbReference type="NCBI Taxonomy" id="6347"/>
    <lineage>
        <taxon>Eukaryota</taxon>
        <taxon>Metazoa</taxon>
        <taxon>Spiralia</taxon>
        <taxon>Lophotrochozoa</taxon>
        <taxon>Annelida</taxon>
        <taxon>Polychaeta</taxon>
        <taxon>Sedentaria</taxon>
        <taxon>Canalipalpata</taxon>
        <taxon>Sabellida</taxon>
        <taxon>Oweniida</taxon>
        <taxon>Oweniidae</taxon>
        <taxon>Owenia</taxon>
    </lineage>
</organism>
<dbReference type="Gene3D" id="3.80.10.10">
    <property type="entry name" value="Ribonuclease Inhibitor"/>
    <property type="match status" value="1"/>
</dbReference>
<proteinExistence type="predicted"/>
<protein>
    <submittedName>
        <fullName evidence="1">Uncharacterized protein</fullName>
    </submittedName>
</protein>
<sequence length="222" mass="25027">KNQNIKMSQKMLSHSIRGLLSVGTQSKGALNRPLFGWLNSVFNRMDKDRVKEVGPERACAEWLIRCGAHVKWKGAKRWHADYNTLPQSSSNKYVIEEVNGDNAAVMGIGFPHFVGCNHVRKIRFHFCGYMHDDAIQQLDILKETLEHLEITSCANVTDKGLFSLTNLNSLQTLIMYDLPSVRDKKGSLDLLRHGLPKCHIEFHDVEKPENPAISMGGTDAKT</sequence>
<dbReference type="EMBL" id="CAIIXF020000008">
    <property type="protein sequence ID" value="CAH1791682.1"/>
    <property type="molecule type" value="Genomic_DNA"/>
</dbReference>